<dbReference type="AlphaFoldDB" id="A0AAE1C2A4"/>
<dbReference type="Gene3D" id="2.60.270.60">
    <property type="match status" value="1"/>
</dbReference>
<gene>
    <name evidence="2" type="ORF">LTR78_004905</name>
</gene>
<proteinExistence type="predicted"/>
<name>A0AAE1C2A4_9PEZI</name>
<sequence length="230" mass="25146">MSVPFHNPSVSRADGPAVGTSNAVAAQWQQERYGGARLQHMAACASMTDTGNHAAGVIWNPSMEDPDGVSARGSHASQMVEKREDEERVIAQPGLAEDVTQGDETTYEEVMPEQLLPPPGFQPFFTLVEDHETGEHYHPTVQYVFTDDDPEDLTAGLLHAIEQQTGQAEVEERIVILDMLSDGKTVQVASSLSPHWQSLQASISQAPSWGGTSTDDQGRLMIRTSIRQHR</sequence>
<evidence type="ECO:0000313" key="2">
    <source>
        <dbReference type="EMBL" id="KAK3675395.1"/>
    </source>
</evidence>
<comment type="caution">
    <text evidence="2">The sequence shown here is derived from an EMBL/GenBank/DDBJ whole genome shotgun (WGS) entry which is preliminary data.</text>
</comment>
<keyword evidence="3" id="KW-1185">Reference proteome</keyword>
<dbReference type="EMBL" id="JAUTXT010000015">
    <property type="protein sequence ID" value="KAK3675395.1"/>
    <property type="molecule type" value="Genomic_DNA"/>
</dbReference>
<evidence type="ECO:0000256" key="1">
    <source>
        <dbReference type="SAM" id="MobiDB-lite"/>
    </source>
</evidence>
<accession>A0AAE1C2A4</accession>
<dbReference type="Proteomes" id="UP001274830">
    <property type="component" value="Unassembled WGS sequence"/>
</dbReference>
<organism evidence="2 3">
    <name type="scientific">Recurvomyces mirabilis</name>
    <dbReference type="NCBI Taxonomy" id="574656"/>
    <lineage>
        <taxon>Eukaryota</taxon>
        <taxon>Fungi</taxon>
        <taxon>Dikarya</taxon>
        <taxon>Ascomycota</taxon>
        <taxon>Pezizomycotina</taxon>
        <taxon>Dothideomycetes</taxon>
        <taxon>Dothideomycetidae</taxon>
        <taxon>Mycosphaerellales</taxon>
        <taxon>Teratosphaeriaceae</taxon>
        <taxon>Recurvomyces</taxon>
    </lineage>
</organism>
<evidence type="ECO:0000313" key="3">
    <source>
        <dbReference type="Proteomes" id="UP001274830"/>
    </source>
</evidence>
<feature type="region of interest" description="Disordered" evidence="1">
    <location>
        <begin position="1"/>
        <end position="22"/>
    </location>
</feature>
<reference evidence="2" key="1">
    <citation type="submission" date="2023-07" db="EMBL/GenBank/DDBJ databases">
        <title>Black Yeasts Isolated from many extreme environments.</title>
        <authorList>
            <person name="Coleine C."/>
            <person name="Stajich J.E."/>
            <person name="Selbmann L."/>
        </authorList>
    </citation>
    <scope>NUCLEOTIDE SEQUENCE</scope>
    <source>
        <strain evidence="2">CCFEE 5485</strain>
    </source>
</reference>
<protein>
    <submittedName>
        <fullName evidence="2">Uncharacterized protein</fullName>
    </submittedName>
</protein>